<proteinExistence type="predicted"/>
<reference evidence="2" key="1">
    <citation type="submission" date="2016-06" db="EMBL/GenBank/DDBJ databases">
        <title>Draft Genome sequence of the fungus Inonotus baumii.</title>
        <authorList>
            <person name="Zhu H."/>
            <person name="Lin W."/>
        </authorList>
    </citation>
    <scope>NUCLEOTIDE SEQUENCE</scope>
    <source>
        <strain evidence="2">821</strain>
    </source>
</reference>
<keyword evidence="3" id="KW-1185">Reference proteome</keyword>
<evidence type="ECO:0000256" key="1">
    <source>
        <dbReference type="SAM" id="MobiDB-lite"/>
    </source>
</evidence>
<organism evidence="2 3">
    <name type="scientific">Sanghuangporus baumii</name>
    <name type="common">Phellinus baumii</name>
    <dbReference type="NCBI Taxonomy" id="108892"/>
    <lineage>
        <taxon>Eukaryota</taxon>
        <taxon>Fungi</taxon>
        <taxon>Dikarya</taxon>
        <taxon>Basidiomycota</taxon>
        <taxon>Agaricomycotina</taxon>
        <taxon>Agaricomycetes</taxon>
        <taxon>Hymenochaetales</taxon>
        <taxon>Hymenochaetaceae</taxon>
        <taxon>Sanghuangporus</taxon>
    </lineage>
</organism>
<evidence type="ECO:0008006" key="4">
    <source>
        <dbReference type="Google" id="ProtNLM"/>
    </source>
</evidence>
<evidence type="ECO:0000313" key="2">
    <source>
        <dbReference type="EMBL" id="OCB90200.1"/>
    </source>
</evidence>
<feature type="region of interest" description="Disordered" evidence="1">
    <location>
        <begin position="1"/>
        <end position="81"/>
    </location>
</feature>
<dbReference type="OrthoDB" id="539213at2759"/>
<dbReference type="Gene3D" id="1.25.40.20">
    <property type="entry name" value="Ankyrin repeat-containing domain"/>
    <property type="match status" value="1"/>
</dbReference>
<name>A0A9Q5I2E2_SANBA</name>
<dbReference type="Proteomes" id="UP000757232">
    <property type="component" value="Unassembled WGS sequence"/>
</dbReference>
<dbReference type="InterPro" id="IPR036770">
    <property type="entry name" value="Ankyrin_rpt-contain_sf"/>
</dbReference>
<gene>
    <name evidence="2" type="ORF">A7U60_g2571</name>
</gene>
<feature type="compositionally biased region" description="Low complexity" evidence="1">
    <location>
        <begin position="10"/>
        <end position="39"/>
    </location>
</feature>
<feature type="compositionally biased region" description="Low complexity" evidence="1">
    <location>
        <begin position="70"/>
        <end position="81"/>
    </location>
</feature>
<sequence>MHALRILVTPPSTSSSPPSVIYPSASSTSTEELSSSSTEINTIGAEEPRDIVKPLPPVPPEDVPRPAFQRRGTNTTTATSASIRSADDLLTQVGVLRDSANAARERRARFRGPRTAYDRSNDGNPSNGIRTRRYASRLTCGPMPSHEAKPTQVQINTQRNNKASVPEKSSVNPVLVAGGPNDARRVQLRCLTPDSTSSADTWTSAEKPSEKRGNILRAPASFIKRFLCFGDFSCTGQYQLHSPGPAHRADSLTSNARFDSLLHREPHTTRRIYLRPRSSIIPPRVLDIRMRSHSIRNECSLLERLPVELIYEIQLCALSESLPVVNRPAHGTFKSTHATYRAEYLFLRYISSASNSTCSSYTRSELLTYALRYPLCTEEVLDALLRRVARNQPTLDKGPRPLLPKRLFKSLGPRPPSSLYSPTSAPLPFLYYLYTNSQIHPRPPDPNAHDGYALCRAVHAGFMDLVRFLLRQGAKPGLKEALAVRIAVKKRDLGLVRMLIERDAEDEFETVSSEACPDHVQSVAVGSHAREADMKRRRRKSAKRRRVEDRVEVTTAMLRLAVETDARDIVQYFLEKGARPDLSTIQRMRRIGFV</sequence>
<evidence type="ECO:0000313" key="3">
    <source>
        <dbReference type="Proteomes" id="UP000757232"/>
    </source>
</evidence>
<comment type="caution">
    <text evidence="2">The sequence shown here is derived from an EMBL/GenBank/DDBJ whole genome shotgun (WGS) entry which is preliminary data.</text>
</comment>
<dbReference type="SUPFAM" id="SSF48403">
    <property type="entry name" value="Ankyrin repeat"/>
    <property type="match status" value="1"/>
</dbReference>
<dbReference type="EMBL" id="LNZH02000139">
    <property type="protein sequence ID" value="OCB90200.1"/>
    <property type="molecule type" value="Genomic_DNA"/>
</dbReference>
<feature type="compositionally biased region" description="Basic residues" evidence="1">
    <location>
        <begin position="535"/>
        <end position="545"/>
    </location>
</feature>
<accession>A0A9Q5I2E2</accession>
<dbReference type="AlphaFoldDB" id="A0A9Q5I2E2"/>
<feature type="region of interest" description="Disordered" evidence="1">
    <location>
        <begin position="526"/>
        <end position="545"/>
    </location>
</feature>
<protein>
    <recommendedName>
        <fullName evidence="4">Ankyrin repeat protein</fullName>
    </recommendedName>
</protein>